<comment type="caution">
    <text evidence="7">The sequence shown here is derived from an EMBL/GenBank/DDBJ whole genome shotgun (WGS) entry which is preliminary data.</text>
</comment>
<evidence type="ECO:0000256" key="2">
    <source>
        <dbReference type="ARBA" id="ARBA00022475"/>
    </source>
</evidence>
<dbReference type="InterPro" id="IPR050833">
    <property type="entry name" value="Poly_Biosynth_Transport"/>
</dbReference>
<dbReference type="STRING" id="1220578.FPE01S_05_00040"/>
<feature type="transmembrane region" description="Helical" evidence="6">
    <location>
        <begin position="103"/>
        <end position="123"/>
    </location>
</feature>
<organism evidence="7 8">
    <name type="scientific">Flavihumibacter petaseus NBRC 106054</name>
    <dbReference type="NCBI Taxonomy" id="1220578"/>
    <lineage>
        <taxon>Bacteria</taxon>
        <taxon>Pseudomonadati</taxon>
        <taxon>Bacteroidota</taxon>
        <taxon>Chitinophagia</taxon>
        <taxon>Chitinophagales</taxon>
        <taxon>Chitinophagaceae</taxon>
        <taxon>Flavihumibacter</taxon>
    </lineage>
</organism>
<feature type="transmembrane region" description="Helical" evidence="6">
    <location>
        <begin position="399"/>
        <end position="422"/>
    </location>
</feature>
<evidence type="ECO:0000256" key="1">
    <source>
        <dbReference type="ARBA" id="ARBA00004651"/>
    </source>
</evidence>
<evidence type="ECO:0000313" key="8">
    <source>
        <dbReference type="Proteomes" id="UP000033121"/>
    </source>
</evidence>
<gene>
    <name evidence="7" type="ORF">FPE01S_05_00040</name>
</gene>
<feature type="transmembrane region" description="Helical" evidence="6">
    <location>
        <begin position="135"/>
        <end position="155"/>
    </location>
</feature>
<keyword evidence="3 6" id="KW-0812">Transmembrane</keyword>
<comment type="subcellular location">
    <subcellularLocation>
        <location evidence="1">Cell membrane</location>
        <topology evidence="1">Multi-pass membrane protein</topology>
    </subcellularLocation>
</comment>
<evidence type="ECO:0000256" key="6">
    <source>
        <dbReference type="SAM" id="Phobius"/>
    </source>
</evidence>
<feature type="transmembrane region" description="Helical" evidence="6">
    <location>
        <begin position="370"/>
        <end position="387"/>
    </location>
</feature>
<feature type="transmembrane region" description="Helical" evidence="6">
    <location>
        <begin position="314"/>
        <end position="336"/>
    </location>
</feature>
<feature type="transmembrane region" description="Helical" evidence="6">
    <location>
        <begin position="77"/>
        <end position="97"/>
    </location>
</feature>
<dbReference type="PANTHER" id="PTHR30250:SF11">
    <property type="entry name" value="O-ANTIGEN TRANSPORTER-RELATED"/>
    <property type="match status" value="1"/>
</dbReference>
<keyword evidence="4 6" id="KW-1133">Transmembrane helix</keyword>
<feature type="transmembrane region" description="Helical" evidence="6">
    <location>
        <begin position="275"/>
        <end position="294"/>
    </location>
</feature>
<keyword evidence="8" id="KW-1185">Reference proteome</keyword>
<evidence type="ECO:0000256" key="5">
    <source>
        <dbReference type="ARBA" id="ARBA00023136"/>
    </source>
</evidence>
<feature type="transmembrane region" description="Helical" evidence="6">
    <location>
        <begin position="343"/>
        <end position="364"/>
    </location>
</feature>
<dbReference type="EMBL" id="BBWV01000005">
    <property type="protein sequence ID" value="GAO45307.1"/>
    <property type="molecule type" value="Genomic_DNA"/>
</dbReference>
<keyword evidence="2" id="KW-1003">Cell membrane</keyword>
<protein>
    <submittedName>
        <fullName evidence="7">Uncharacterized protein</fullName>
    </submittedName>
</protein>
<feature type="transmembrane region" description="Helical" evidence="6">
    <location>
        <begin position="428"/>
        <end position="450"/>
    </location>
</feature>
<proteinExistence type="predicted"/>
<dbReference type="Pfam" id="PF01943">
    <property type="entry name" value="Polysacc_synt"/>
    <property type="match status" value="1"/>
</dbReference>
<dbReference type="GO" id="GO:0005886">
    <property type="term" value="C:plasma membrane"/>
    <property type="evidence" value="ECO:0007669"/>
    <property type="project" value="UniProtKB-SubCell"/>
</dbReference>
<feature type="transmembrane region" description="Helical" evidence="6">
    <location>
        <begin position="204"/>
        <end position="226"/>
    </location>
</feature>
<evidence type="ECO:0000256" key="3">
    <source>
        <dbReference type="ARBA" id="ARBA00022692"/>
    </source>
</evidence>
<reference evidence="7 8" key="1">
    <citation type="submission" date="2015-04" db="EMBL/GenBank/DDBJ databases">
        <title>Whole genome shotgun sequence of Flavihumibacter petaseus NBRC 106054.</title>
        <authorList>
            <person name="Miyazawa S."/>
            <person name="Hosoyama A."/>
            <person name="Hashimoto M."/>
            <person name="Noguchi M."/>
            <person name="Tsuchikane K."/>
            <person name="Ohji S."/>
            <person name="Yamazoe A."/>
            <person name="Ichikawa N."/>
            <person name="Kimura A."/>
            <person name="Fujita N."/>
        </authorList>
    </citation>
    <scope>NUCLEOTIDE SEQUENCE [LARGE SCALE GENOMIC DNA]</scope>
    <source>
        <strain evidence="7 8">NBRC 106054</strain>
    </source>
</reference>
<dbReference type="PANTHER" id="PTHR30250">
    <property type="entry name" value="PST FAMILY PREDICTED COLANIC ACID TRANSPORTER"/>
    <property type="match status" value="1"/>
</dbReference>
<feature type="transmembrane region" description="Helical" evidence="6">
    <location>
        <begin position="34"/>
        <end position="56"/>
    </location>
</feature>
<evidence type="ECO:0000256" key="4">
    <source>
        <dbReference type="ARBA" id="ARBA00022989"/>
    </source>
</evidence>
<accession>A0A0E9N5R9</accession>
<keyword evidence="5 6" id="KW-0472">Membrane</keyword>
<dbReference type="InterPro" id="IPR002797">
    <property type="entry name" value="Polysacc_synth"/>
</dbReference>
<name>A0A0E9N5R9_9BACT</name>
<dbReference type="Proteomes" id="UP000033121">
    <property type="component" value="Unassembled WGS sequence"/>
</dbReference>
<feature type="transmembrane region" description="Helical" evidence="6">
    <location>
        <begin position="161"/>
        <end position="183"/>
    </location>
</feature>
<feature type="transmembrane region" description="Helical" evidence="6">
    <location>
        <begin position="5"/>
        <end position="22"/>
    </location>
</feature>
<sequence length="472" mass="53669">MLLQYSNTALNIIFPLILFPYMTRTLGPSGYGVLGFYESMMLVVTVLAAFGVNYYGLRLLSKSAIGDTDQANTVLHLLLINGIMALLGVAIYFVYIALKPVHIGNWTISILYGYIMVIYLFNADWYFQSQEKYRFLLLRTLILRLFVLVSALVFVRQPAHLIYYIVISAINYSLIAVSTGWNLRHLLRHWHWDPALLRKLITALSPFAVMGILSSLYFAIDTILLARYGRITELGHYTVAVKIVRLSLNVFVAASIVFFVKLFRTRVDRSLQADSMLMTVHLSIPVSALLFFLAEPVIRFISGESYLPSVPLLQLFALLWVIVPLHDFFAIQVLMVHHKEKQLVIIYGFACVLSFVLNVMLIPLWFTQGAAIAIVLTEIFVLVATIWQSRSHFRFRWQHFGEVMGCLLCFPVAYGASSFAAGWSSQPVLQLIIVTIGTLVVYAGIQWYVLANPFWKRMIRSLTIEKETSRPV</sequence>
<feature type="transmembrane region" description="Helical" evidence="6">
    <location>
        <begin position="246"/>
        <end position="263"/>
    </location>
</feature>
<evidence type="ECO:0000313" key="7">
    <source>
        <dbReference type="EMBL" id="GAO45307.1"/>
    </source>
</evidence>
<dbReference type="AlphaFoldDB" id="A0A0E9N5R9"/>